<dbReference type="Gene3D" id="1.20.58.2180">
    <property type="match status" value="1"/>
</dbReference>
<keyword evidence="4" id="KW-1185">Reference proteome</keyword>
<evidence type="ECO:0000256" key="1">
    <source>
        <dbReference type="ARBA" id="ARBA00008814"/>
    </source>
</evidence>
<dbReference type="Pfam" id="PF01497">
    <property type="entry name" value="Peripla_BP_2"/>
    <property type="match status" value="1"/>
</dbReference>
<dbReference type="SUPFAM" id="SSF53807">
    <property type="entry name" value="Helical backbone' metal receptor"/>
    <property type="match status" value="1"/>
</dbReference>
<evidence type="ECO:0000313" key="3">
    <source>
        <dbReference type="EMBL" id="MBC8577737.1"/>
    </source>
</evidence>
<dbReference type="EMBL" id="JACRTB010000046">
    <property type="protein sequence ID" value="MBC8577737.1"/>
    <property type="molecule type" value="Genomic_DNA"/>
</dbReference>
<organism evidence="3 4">
    <name type="scientific">Yanshouia hominis</name>
    <dbReference type="NCBI Taxonomy" id="2763673"/>
    <lineage>
        <taxon>Bacteria</taxon>
        <taxon>Bacillati</taxon>
        <taxon>Bacillota</taxon>
        <taxon>Clostridia</taxon>
        <taxon>Eubacteriales</taxon>
        <taxon>Oscillospiraceae</taxon>
        <taxon>Yanshouia</taxon>
    </lineage>
</organism>
<protein>
    <submittedName>
        <fullName evidence="3">ABC transporter substrate-binding protein</fullName>
    </submittedName>
</protein>
<dbReference type="PANTHER" id="PTHR30535">
    <property type="entry name" value="VITAMIN B12-BINDING PROTEIN"/>
    <property type="match status" value="1"/>
</dbReference>
<reference evidence="3 4" key="1">
    <citation type="submission" date="2020-08" db="EMBL/GenBank/DDBJ databases">
        <title>Genome public.</title>
        <authorList>
            <person name="Liu C."/>
            <person name="Sun Q."/>
        </authorList>
    </citation>
    <scope>NUCLEOTIDE SEQUENCE [LARGE SCALE GENOMIC DNA]</scope>
    <source>
        <strain evidence="3 4">BX1</strain>
    </source>
</reference>
<dbReference type="Gene3D" id="3.40.50.1980">
    <property type="entry name" value="Nitrogenase molybdenum iron protein domain"/>
    <property type="match status" value="2"/>
</dbReference>
<comment type="similarity">
    <text evidence="1">Belongs to the bacterial solute-binding protein 8 family.</text>
</comment>
<evidence type="ECO:0000313" key="4">
    <source>
        <dbReference type="Proteomes" id="UP000658131"/>
    </source>
</evidence>
<dbReference type="Proteomes" id="UP000658131">
    <property type="component" value="Unassembled WGS sequence"/>
</dbReference>
<sequence length="319" mass="34795">MADNPSIIEQAEFPVMVTDAAGREVCIERKPERLVSGYYITTSMLIALGQEEKLVGIEAKADTRPLYGMAAPKLLDLPNVGTAKVFDLEGCAALRPDLVILPLKLKESINALEELGIPVLTVNPEDLPRLKETIALLGTATGTAQRADSLLKCCDEMQTFLVETIPQSERPSVYLAGNSSYLSTAGSEMYQNTMLELGGGQNVAAELEDPYWAEVSYEQLLAWNPQIILIASGAGYNKEDLISDPNLTSLKAVQDGRVYTMPSSLEAWDSPVPGALLGSLWTASVLHSSFYDSEAFQSDVADFYRTFYDLEIDQAILAR</sequence>
<dbReference type="PROSITE" id="PS50983">
    <property type="entry name" value="FE_B12_PBP"/>
    <property type="match status" value="1"/>
</dbReference>
<evidence type="ECO:0000259" key="2">
    <source>
        <dbReference type="PROSITE" id="PS50983"/>
    </source>
</evidence>
<proteinExistence type="inferred from homology"/>
<dbReference type="InterPro" id="IPR002491">
    <property type="entry name" value="ABC_transptr_periplasmic_BD"/>
</dbReference>
<accession>A0ABR7NPH1</accession>
<feature type="domain" description="Fe/B12 periplasmic-binding" evidence="2">
    <location>
        <begin position="33"/>
        <end position="294"/>
    </location>
</feature>
<name>A0ABR7NPH1_9FIRM</name>
<gene>
    <name evidence="3" type="ORF">H8717_15185</name>
</gene>
<dbReference type="InterPro" id="IPR050902">
    <property type="entry name" value="ABC_Transporter_SBP"/>
</dbReference>
<dbReference type="PANTHER" id="PTHR30535:SF34">
    <property type="entry name" value="MOLYBDATE-BINDING PROTEIN MOLA"/>
    <property type="match status" value="1"/>
</dbReference>
<comment type="caution">
    <text evidence="3">The sequence shown here is derived from an EMBL/GenBank/DDBJ whole genome shotgun (WGS) entry which is preliminary data.</text>
</comment>